<name>A0ABQ2RM46_9DEIO</name>
<dbReference type="InterPro" id="IPR025048">
    <property type="entry name" value="DUF3987"/>
</dbReference>
<protein>
    <recommendedName>
        <fullName evidence="4">DUF3987 domain-containing protein</fullName>
    </recommendedName>
</protein>
<feature type="region of interest" description="Disordered" evidence="1">
    <location>
        <begin position="320"/>
        <end position="352"/>
    </location>
</feature>
<dbReference type="EMBL" id="BMQM01000003">
    <property type="protein sequence ID" value="GGR48766.1"/>
    <property type="molecule type" value="Genomic_DNA"/>
</dbReference>
<sequence length="850" mass="92062">MTAFTPREWVAFLYRGVNPHPGHVEFRFLPSERKAWMPWPAFEGHPQEFTLDRIPAGEEAYMGMALRRNTANGKKENCQPTHLQWVDLDLAEAPSYTGGLTKATLKETDPEELREYKTALLADALEVCARYNIPPRAVVDSGHGLHLHWTRRTTPSGTGETEPTNAKLAALFAHLGADSTVKDLSRIMRLPGGLNLKNPARPLPVQVIYIDADAWVEHGAFEALPSAARKAAPATHTPAPAQVGSGTALERYVQRALAEECGAVASAGEGGRNDALNRAAFNLGTLVGAGVLDELHAAQELSEAARAAGLEGSEVQATVRSGLGSGKAKPRDLSGVGQKSEGKSGPAGDAAPAALTWGERQPLPAALPPAPTLPPEMLPPALRGWLVDLAELACVPLEGLAASALAALSGLIGRAVQLAPEGLDNSWRVVPNLWGALVQRPSGMKSMQLDAALAPLHELEARARDEFEAGEVDRELKLEALKMQEEQIKKDSKKSGKLDLDALRELRLEAREAAPTPRRYMVQNTTYEKLGELLRENPLGLTMVRDELSGWIEAMGREENSEPRSFWLQTWNGDGSYTFDRIGRGTVRVDNLCMAVMGAIQPGPLQRFVSKSRAGAAADVGFLQRFQLLVYPDGLPAWKRPSRQADAAAKAQALAVFETLDTVRQSSEPVTLAFSEEAQAVFIEWRDALEVRLRGGELVKFPAFESHLGKYRSLAPSLALIFHLVDVAAPTLHPAALPPVTAQALDLALNWVDFLELHARKVYAHDLGTAFTPAHALAEKIEGGAVREGDRLRDLRRKGWAGLSDEELGMAVQALSDLGWVQVEKVKTPGRPLEVLRLHPDFLSDGGGEA</sequence>
<keyword evidence="3" id="KW-1185">Reference proteome</keyword>
<dbReference type="Pfam" id="PF13148">
    <property type="entry name" value="DUF3987"/>
    <property type="match status" value="1"/>
</dbReference>
<reference evidence="3" key="1">
    <citation type="journal article" date="2019" name="Int. J. Syst. Evol. Microbiol.">
        <title>The Global Catalogue of Microorganisms (GCM) 10K type strain sequencing project: providing services to taxonomists for standard genome sequencing and annotation.</title>
        <authorList>
            <consortium name="The Broad Institute Genomics Platform"/>
            <consortium name="The Broad Institute Genome Sequencing Center for Infectious Disease"/>
            <person name="Wu L."/>
            <person name="Ma J."/>
        </authorList>
    </citation>
    <scope>NUCLEOTIDE SEQUENCE [LARGE SCALE GENOMIC DNA]</scope>
    <source>
        <strain evidence="3">JCM 31404</strain>
    </source>
</reference>
<gene>
    <name evidence="2" type="ORF">GCM10008959_07390</name>
</gene>
<evidence type="ECO:0000256" key="1">
    <source>
        <dbReference type="SAM" id="MobiDB-lite"/>
    </source>
</evidence>
<evidence type="ECO:0008006" key="4">
    <source>
        <dbReference type="Google" id="ProtNLM"/>
    </source>
</evidence>
<organism evidence="2 3">
    <name type="scientific">Deinococcus seoulensis</name>
    <dbReference type="NCBI Taxonomy" id="1837379"/>
    <lineage>
        <taxon>Bacteria</taxon>
        <taxon>Thermotogati</taxon>
        <taxon>Deinococcota</taxon>
        <taxon>Deinococci</taxon>
        <taxon>Deinococcales</taxon>
        <taxon>Deinococcaceae</taxon>
        <taxon>Deinococcus</taxon>
    </lineage>
</organism>
<proteinExistence type="predicted"/>
<comment type="caution">
    <text evidence="2">The sequence shown here is derived from an EMBL/GenBank/DDBJ whole genome shotgun (WGS) entry which is preliminary data.</text>
</comment>
<evidence type="ECO:0000313" key="3">
    <source>
        <dbReference type="Proteomes" id="UP000634308"/>
    </source>
</evidence>
<dbReference type="Proteomes" id="UP000634308">
    <property type="component" value="Unassembled WGS sequence"/>
</dbReference>
<evidence type="ECO:0000313" key="2">
    <source>
        <dbReference type="EMBL" id="GGR48766.1"/>
    </source>
</evidence>
<dbReference type="RefSeq" id="WP_189063648.1">
    <property type="nucleotide sequence ID" value="NZ_BMQM01000003.1"/>
</dbReference>
<accession>A0ABQ2RM46</accession>